<proteinExistence type="predicted"/>
<protein>
    <submittedName>
        <fullName evidence="4">Enoyl-CoA hydratase</fullName>
    </submittedName>
</protein>
<keyword evidence="3" id="KW-0413">Isomerase</keyword>
<dbReference type="InterPro" id="IPR051053">
    <property type="entry name" value="ECH/Chromodomain_protein"/>
</dbReference>
<organism evidence="4 5">
    <name type="scientific">Shewanella decolorationis S12</name>
    <dbReference type="NCBI Taxonomy" id="1353536"/>
    <lineage>
        <taxon>Bacteria</taxon>
        <taxon>Pseudomonadati</taxon>
        <taxon>Pseudomonadota</taxon>
        <taxon>Gammaproteobacteria</taxon>
        <taxon>Alteromonadales</taxon>
        <taxon>Shewanellaceae</taxon>
        <taxon>Shewanella</taxon>
    </lineage>
</organism>
<evidence type="ECO:0000313" key="4">
    <source>
        <dbReference type="EMBL" id="ESE39460.1"/>
    </source>
</evidence>
<keyword evidence="2" id="KW-0576">Peroxisome</keyword>
<evidence type="ECO:0000256" key="2">
    <source>
        <dbReference type="ARBA" id="ARBA00023140"/>
    </source>
</evidence>
<accession>A0ABP2YZF2</accession>
<dbReference type="InterPro" id="IPR029045">
    <property type="entry name" value="ClpP/crotonase-like_dom_sf"/>
</dbReference>
<dbReference type="Proteomes" id="UP000017548">
    <property type="component" value="Unassembled WGS sequence"/>
</dbReference>
<comment type="caution">
    <text evidence="4">The sequence shown here is derived from an EMBL/GenBank/DDBJ whole genome shotgun (WGS) entry which is preliminary data.</text>
</comment>
<dbReference type="EMBL" id="AXZL01000076">
    <property type="protein sequence ID" value="ESE39460.1"/>
    <property type="molecule type" value="Genomic_DNA"/>
</dbReference>
<dbReference type="SUPFAM" id="SSF52096">
    <property type="entry name" value="ClpP/crotonase"/>
    <property type="match status" value="1"/>
</dbReference>
<dbReference type="Gene3D" id="3.90.226.10">
    <property type="entry name" value="2-enoyl-CoA Hydratase, Chain A, domain 1"/>
    <property type="match status" value="1"/>
</dbReference>
<reference evidence="4 5" key="1">
    <citation type="journal article" date="2013" name="Genome Announc.">
        <title>Draft Genome Sequence of Shewanella decolorationis S12, a Dye-Degrading Bacterium Isolated from a Wastewater Treatment Plant.</title>
        <authorList>
            <person name="Xu M."/>
            <person name="Fang Y."/>
            <person name="Liu J."/>
            <person name="Chen X."/>
            <person name="Sun G."/>
            <person name="Guo J."/>
            <person name="Hua Z."/>
            <person name="Tu Q."/>
            <person name="Wu L."/>
            <person name="Zhou J."/>
            <person name="Liu X."/>
        </authorList>
    </citation>
    <scope>NUCLEOTIDE SEQUENCE [LARGE SCALE GENOMIC DNA]</scope>
    <source>
        <strain evidence="4 5">S12</strain>
    </source>
</reference>
<comment type="subcellular location">
    <subcellularLocation>
        <location evidence="1">Peroxisome</location>
    </subcellularLocation>
</comment>
<dbReference type="Pfam" id="PF00378">
    <property type="entry name" value="ECH_1"/>
    <property type="match status" value="1"/>
</dbReference>
<dbReference type="InterPro" id="IPR001753">
    <property type="entry name" value="Enoyl-CoA_hydra/iso"/>
</dbReference>
<sequence length="257" mass="28775">MSTQCRRKGKQPMSHIQVRDDQGVRVISFNRPDKRNALDLNMYKQLTEYLIEGEADNDIRAFMLHGEDNCFTSGNDIADFLKNSDLGPNHPAVRFLFCLLELKKPLVAAVSGAAVGIGTTVLLHCDLVYADNTAKFQLPFVNLALVPEAGASLLLPELVGYQKAAELLLLGESFDASTAHRLNIINDVIAQEELLGYALNQAKKLANQPPQALQITRQLMRPHKNRVQHQMHQELEQFSARLKSDEAKARFQAFLKK</sequence>
<dbReference type="PANTHER" id="PTHR43684">
    <property type="match status" value="1"/>
</dbReference>
<evidence type="ECO:0000313" key="5">
    <source>
        <dbReference type="Proteomes" id="UP000017548"/>
    </source>
</evidence>
<evidence type="ECO:0000256" key="3">
    <source>
        <dbReference type="ARBA" id="ARBA00023235"/>
    </source>
</evidence>
<keyword evidence="5" id="KW-1185">Reference proteome</keyword>
<evidence type="ECO:0000256" key="1">
    <source>
        <dbReference type="ARBA" id="ARBA00004275"/>
    </source>
</evidence>
<dbReference type="PANTHER" id="PTHR43684:SF1">
    <property type="entry name" value="ENOYL-COA DELTA ISOMERASE 2"/>
    <property type="match status" value="1"/>
</dbReference>
<dbReference type="CDD" id="cd06558">
    <property type="entry name" value="crotonase-like"/>
    <property type="match status" value="1"/>
</dbReference>
<name>A0ABP2YZF2_9GAMM</name>
<gene>
    <name evidence="4" type="ORF">SHD_3669</name>
</gene>